<accession>A0ACB5RIJ2</accession>
<sequence length="214" mass="23769">MEILLKDIKKTINDIDLLKDINITLKSGNAYGFMGANGCGKTVLFKVIVGLMKQTGGEIYVDNKIKDGFLQDCGVIIEGPNFIPYYDGFQNLKVIASYNNKINDEQIRETITKVGLDAYAKKKVKNYSLGMKQKLGIALAIMEDPSVLILDEPLNSLDEASVNNIRSIILEEKRKGKMILIASHLKDDLSILCDVIFEMKAGKIIGEMQCSEKS</sequence>
<gene>
    <name evidence="1" type="ORF">rsdtw13_41710</name>
</gene>
<proteinExistence type="predicted"/>
<dbReference type="Proteomes" id="UP001058074">
    <property type="component" value="Unassembled WGS sequence"/>
</dbReference>
<keyword evidence="1" id="KW-0547">Nucleotide-binding</keyword>
<evidence type="ECO:0000313" key="2">
    <source>
        <dbReference type="Proteomes" id="UP001058074"/>
    </source>
</evidence>
<comment type="caution">
    <text evidence="1">The sequence shown here is derived from an EMBL/GenBank/DDBJ whole genome shotgun (WGS) entry which is preliminary data.</text>
</comment>
<keyword evidence="2" id="KW-1185">Reference proteome</keyword>
<name>A0ACB5RIJ2_9CLOT</name>
<organism evidence="1 2">
    <name type="scientific">Inconstantimicrobium mannanitabidum</name>
    <dbReference type="NCBI Taxonomy" id="1604901"/>
    <lineage>
        <taxon>Bacteria</taxon>
        <taxon>Bacillati</taxon>
        <taxon>Bacillota</taxon>
        <taxon>Clostridia</taxon>
        <taxon>Eubacteriales</taxon>
        <taxon>Clostridiaceae</taxon>
        <taxon>Inconstantimicrobium</taxon>
    </lineage>
</organism>
<dbReference type="EMBL" id="BROD01000001">
    <property type="protein sequence ID" value="GKX68913.1"/>
    <property type="molecule type" value="Genomic_DNA"/>
</dbReference>
<keyword evidence="1" id="KW-0067">ATP-binding</keyword>
<evidence type="ECO:0000313" key="1">
    <source>
        <dbReference type="EMBL" id="GKX68913.1"/>
    </source>
</evidence>
<reference evidence="1" key="1">
    <citation type="journal article" date="2025" name="Int. J. Syst. Evol. Microbiol.">
        <title>Inconstantimicrobium mannanitabidum sp. nov., a novel member of the family Clostridiaceae isolated from anoxic soil under the treatment of reductive soil disinfestation.</title>
        <authorList>
            <person name="Ueki A."/>
            <person name="Tonouchi A."/>
            <person name="Honma S."/>
            <person name="Kaku N."/>
            <person name="Ueki K."/>
        </authorList>
    </citation>
    <scope>NUCLEOTIDE SEQUENCE</scope>
    <source>
        <strain evidence="1">TW13</strain>
    </source>
</reference>
<protein>
    <submittedName>
        <fullName evidence="1">Multidrug ABC transporter ATP-binding protein</fullName>
    </submittedName>
</protein>